<dbReference type="AlphaFoldDB" id="A0ABD0ZIG4"/>
<keyword evidence="3" id="KW-1185">Reference proteome</keyword>
<dbReference type="EMBL" id="JBANAX010000757">
    <property type="protein sequence ID" value="KAL1194273.1"/>
    <property type="molecule type" value="Genomic_DNA"/>
</dbReference>
<dbReference type="Proteomes" id="UP001558713">
    <property type="component" value="Unassembled WGS sequence"/>
</dbReference>
<organism evidence="2 3">
    <name type="scientific">Cardamine amara subsp. amara</name>
    <dbReference type="NCBI Taxonomy" id="228776"/>
    <lineage>
        <taxon>Eukaryota</taxon>
        <taxon>Viridiplantae</taxon>
        <taxon>Streptophyta</taxon>
        <taxon>Embryophyta</taxon>
        <taxon>Tracheophyta</taxon>
        <taxon>Spermatophyta</taxon>
        <taxon>Magnoliopsida</taxon>
        <taxon>eudicotyledons</taxon>
        <taxon>Gunneridae</taxon>
        <taxon>Pentapetalae</taxon>
        <taxon>rosids</taxon>
        <taxon>malvids</taxon>
        <taxon>Brassicales</taxon>
        <taxon>Brassicaceae</taxon>
        <taxon>Cardamineae</taxon>
        <taxon>Cardamine</taxon>
    </lineage>
</organism>
<proteinExistence type="predicted"/>
<comment type="caution">
    <text evidence="2">The sequence shown here is derived from an EMBL/GenBank/DDBJ whole genome shotgun (WGS) entry which is preliminary data.</text>
</comment>
<dbReference type="InterPro" id="IPR006527">
    <property type="entry name" value="F-box-assoc_dom_typ1"/>
</dbReference>
<dbReference type="Pfam" id="PF07734">
    <property type="entry name" value="FBA_1"/>
    <property type="match status" value="1"/>
</dbReference>
<accession>A0ABD0ZIG4</accession>
<protein>
    <submittedName>
        <fullName evidence="2">F-box protein</fullName>
    </submittedName>
</protein>
<evidence type="ECO:0000259" key="1">
    <source>
        <dbReference type="Pfam" id="PF07734"/>
    </source>
</evidence>
<sequence length="80" mass="9106">MSWIKDLALDLKPELGIWNWANFLVDEKKKVIVCTQYGGQDKVYIVGEDNKVNKVDFGVEVSLSLFNYVPSLTQIQQGND</sequence>
<name>A0ABD0ZIG4_CARAN</name>
<reference evidence="2 3" key="1">
    <citation type="submission" date="2024-04" db="EMBL/GenBank/DDBJ databases">
        <title>Genome assembly C_amara_ONT_v2.</title>
        <authorList>
            <person name="Yant L."/>
            <person name="Moore C."/>
            <person name="Slenker M."/>
        </authorList>
    </citation>
    <scope>NUCLEOTIDE SEQUENCE [LARGE SCALE GENOMIC DNA]</scope>
    <source>
        <tissue evidence="2">Leaf</tissue>
    </source>
</reference>
<evidence type="ECO:0000313" key="3">
    <source>
        <dbReference type="Proteomes" id="UP001558713"/>
    </source>
</evidence>
<feature type="domain" description="F-box associated beta-propeller type 1" evidence="1">
    <location>
        <begin position="1"/>
        <end position="75"/>
    </location>
</feature>
<gene>
    <name evidence="2" type="ORF">V5N11_025994</name>
</gene>
<evidence type="ECO:0000313" key="2">
    <source>
        <dbReference type="EMBL" id="KAL1194273.1"/>
    </source>
</evidence>